<evidence type="ECO:0000259" key="20">
    <source>
        <dbReference type="Pfam" id="PF06455"/>
    </source>
</evidence>
<feature type="transmembrane region" description="Helical" evidence="17">
    <location>
        <begin position="383"/>
        <end position="405"/>
    </location>
</feature>
<evidence type="ECO:0000256" key="7">
    <source>
        <dbReference type="ARBA" id="ARBA00022692"/>
    </source>
</evidence>
<dbReference type="EC" id="7.1.1.2" evidence="3 17"/>
<feature type="domain" description="NADH dehydrogenase subunit 5 C-terminal" evidence="20">
    <location>
        <begin position="399"/>
        <end position="575"/>
    </location>
</feature>
<keyword evidence="13 17" id="KW-0830">Ubiquinone</keyword>
<dbReference type="Pfam" id="PF06455">
    <property type="entry name" value="NADH5_C"/>
    <property type="match status" value="1"/>
</dbReference>
<keyword evidence="10" id="KW-0249">Electron transport</keyword>
<feature type="domain" description="NADH-Ubiquinone oxidoreductase (complex I) chain 5 N-terminal" evidence="19">
    <location>
        <begin position="49"/>
        <end position="96"/>
    </location>
</feature>
<evidence type="ECO:0000256" key="11">
    <source>
        <dbReference type="ARBA" id="ARBA00022989"/>
    </source>
</evidence>
<evidence type="ECO:0000259" key="19">
    <source>
        <dbReference type="Pfam" id="PF00662"/>
    </source>
</evidence>
<keyword evidence="7 17" id="KW-0812">Transmembrane</keyword>
<feature type="transmembrane region" description="Helical" evidence="17">
    <location>
        <begin position="118"/>
        <end position="137"/>
    </location>
</feature>
<feature type="transmembrane region" description="Helical" evidence="17">
    <location>
        <begin position="493"/>
        <end position="513"/>
    </location>
</feature>
<evidence type="ECO:0000259" key="18">
    <source>
        <dbReference type="Pfam" id="PF00361"/>
    </source>
</evidence>
<dbReference type="InterPro" id="IPR010934">
    <property type="entry name" value="NADH_DH_su5_C"/>
</dbReference>
<dbReference type="InterPro" id="IPR003945">
    <property type="entry name" value="NU5C-like"/>
</dbReference>
<feature type="transmembrane region" description="Helical" evidence="17">
    <location>
        <begin position="223"/>
        <end position="245"/>
    </location>
</feature>
<keyword evidence="12 17" id="KW-0520">NAD</keyword>
<dbReference type="GeneID" id="2914113"/>
<dbReference type="InterPro" id="IPR001516">
    <property type="entry name" value="Proton_antipo_N"/>
</dbReference>
<comment type="catalytic activity">
    <reaction evidence="16 17">
        <text>a ubiquinone + NADH + 5 H(+)(in) = a ubiquinol + NAD(+) + 4 H(+)(out)</text>
        <dbReference type="Rhea" id="RHEA:29091"/>
        <dbReference type="Rhea" id="RHEA-COMP:9565"/>
        <dbReference type="Rhea" id="RHEA-COMP:9566"/>
        <dbReference type="ChEBI" id="CHEBI:15378"/>
        <dbReference type="ChEBI" id="CHEBI:16389"/>
        <dbReference type="ChEBI" id="CHEBI:17976"/>
        <dbReference type="ChEBI" id="CHEBI:57540"/>
        <dbReference type="ChEBI" id="CHEBI:57945"/>
        <dbReference type="EC" id="7.1.1.2"/>
    </reaction>
</comment>
<comment type="subcellular location">
    <subcellularLocation>
        <location evidence="2">Mitochondrion inner membrane</location>
        <topology evidence="2">Multi-pass membrane protein</topology>
    </subcellularLocation>
</comment>
<dbReference type="Pfam" id="PF00361">
    <property type="entry name" value="Proton_antipo_M"/>
    <property type="match status" value="1"/>
</dbReference>
<evidence type="ECO:0000256" key="3">
    <source>
        <dbReference type="ARBA" id="ARBA00012944"/>
    </source>
</evidence>
<accession>Q6DVG0</accession>
<comment type="function">
    <text evidence="17">Core subunit of the mitochondrial membrane respiratory chain NADH dehydrogenase (Complex I) which catalyzes electron transfer from NADH through the respiratory chain, using ubiquinone as an electron acceptor. Essential for the catalytic activity and assembly of complex I.</text>
</comment>
<evidence type="ECO:0000256" key="15">
    <source>
        <dbReference type="ARBA" id="ARBA00023136"/>
    </source>
</evidence>
<dbReference type="EMBL" id="AY639939">
    <property type="protein sequence ID" value="AAT69339.1"/>
    <property type="molecule type" value="Genomic_DNA"/>
</dbReference>
<evidence type="ECO:0000256" key="13">
    <source>
        <dbReference type="ARBA" id="ARBA00023075"/>
    </source>
</evidence>
<evidence type="ECO:0000256" key="4">
    <source>
        <dbReference type="ARBA" id="ARBA00021096"/>
    </source>
</evidence>
<comment type="similarity">
    <text evidence="17">Belongs to the complex I subunit 5 family.</text>
</comment>
<keyword evidence="14 17" id="KW-0496">Mitochondrion</keyword>
<feature type="transmembrane region" description="Helical" evidence="17">
    <location>
        <begin position="341"/>
        <end position="363"/>
    </location>
</feature>
<organism evidence="21">
    <name type="scientific">Podura aquatica</name>
    <name type="common">water springtail</name>
    <dbReference type="NCBI Taxonomy" id="50589"/>
    <lineage>
        <taxon>Eukaryota</taxon>
        <taxon>Metazoa</taxon>
        <taxon>Ecdysozoa</taxon>
        <taxon>Arthropoda</taxon>
        <taxon>Hexapoda</taxon>
        <taxon>Collembola</taxon>
        <taxon>Poduromorpha</taxon>
        <taxon>Poduroidea</taxon>
        <taxon>Poduridae</taxon>
        <taxon>Podura</taxon>
    </lineage>
</organism>
<keyword evidence="15 17" id="KW-0472">Membrane</keyword>
<feature type="domain" description="NADH:quinone oxidoreductase/Mrp antiporter transmembrane" evidence="18">
    <location>
        <begin position="113"/>
        <end position="392"/>
    </location>
</feature>
<keyword evidence="6" id="KW-0679">Respiratory chain</keyword>
<name>Q6DVG0_9HEXA</name>
<evidence type="ECO:0000256" key="14">
    <source>
        <dbReference type="ARBA" id="ARBA00023128"/>
    </source>
</evidence>
<dbReference type="CTD" id="4540"/>
<feature type="transmembrane region" description="Helical" evidence="17">
    <location>
        <begin position="309"/>
        <end position="329"/>
    </location>
</feature>
<feature type="transmembrane region" description="Helical" evidence="17">
    <location>
        <begin position="561"/>
        <end position="579"/>
    </location>
</feature>
<keyword evidence="8" id="KW-0999">Mitochondrion inner membrane</keyword>
<evidence type="ECO:0000256" key="17">
    <source>
        <dbReference type="RuleBase" id="RU003404"/>
    </source>
</evidence>
<evidence type="ECO:0000256" key="8">
    <source>
        <dbReference type="ARBA" id="ARBA00022792"/>
    </source>
</evidence>
<feature type="transmembrane region" description="Helical" evidence="17">
    <location>
        <begin position="277"/>
        <end position="303"/>
    </location>
</feature>
<evidence type="ECO:0000256" key="1">
    <source>
        <dbReference type="ARBA" id="ARBA00003257"/>
    </source>
</evidence>
<feature type="transmembrane region" description="Helical" evidence="17">
    <location>
        <begin position="13"/>
        <end position="35"/>
    </location>
</feature>
<feature type="transmembrane region" description="Helical" evidence="17">
    <location>
        <begin position="92"/>
        <end position="112"/>
    </location>
</feature>
<sequence length="580" mass="64119">MIHLVHVFMNNKFYMYSGLLFMVVMINLPLSVYLYMTSSSIFIEWEVFNMMTCSVEVIFLFDWMSCGFASTVCFISSMIMVYSSYYMADEVYVSRFVALVYLFVLSMLLLIYSPNILSVLLGWDGLGLVSYCLVIFYQTSKSAAAGMITVLTNRLGDIAILLSITWAVNLGGWNFMFLQLSLEGGSWMMALLTALLVFAAITKSAQIPFSAWLPAAMAAPTPVSALVHSSTLVTAGVYLLVRFHYTLGFNLYLLILAVFTIFMSGVAAVFETDLKKVIALSTLSQLGVMMVTLSSGMVDLAFFHLVSHAMFKSLLFLCAGGFIHSNISIQDIRLMGGGLGLYMPLTSVMFLGSSLSLCGFPFLAGFYSKDLIIECFYGMESNFLIFFVLILATLLTFMYSFRLLFYMYATPYGVGLNAHPEGGINMVGPMIFLFFISLVVGSYIVSNYHPPVFLMLPLVSKLFLMVVGGGLCLGISIYLVNSAPEYTTKGVDGVISYFITSMWFLAGLATSYFTPSLYVGKKFLKFLDQGWAEELGAQGLHKVGAKGSFYLDMWGLVGVKGYLFLFYGVVLVGLLYSLMG</sequence>
<dbReference type="GO" id="GO:0015990">
    <property type="term" value="P:electron transport coupled proton transport"/>
    <property type="evidence" value="ECO:0007669"/>
    <property type="project" value="TreeGrafter"/>
</dbReference>
<feature type="transmembrane region" description="Helical" evidence="17">
    <location>
        <begin position="251"/>
        <end position="270"/>
    </location>
</feature>
<dbReference type="RefSeq" id="YP_054477.1">
    <property type="nucleotide sequence ID" value="NC_006075.1"/>
</dbReference>
<dbReference type="PRINTS" id="PR01434">
    <property type="entry name" value="NADHDHGNASE5"/>
</dbReference>
<gene>
    <name evidence="21" type="primary">ND5</name>
</gene>
<evidence type="ECO:0000256" key="9">
    <source>
        <dbReference type="ARBA" id="ARBA00022967"/>
    </source>
</evidence>
<feature type="transmembrane region" description="Helical" evidence="17">
    <location>
        <begin position="458"/>
        <end position="481"/>
    </location>
</feature>
<dbReference type="PANTHER" id="PTHR42829:SF2">
    <property type="entry name" value="NADH-UBIQUINONE OXIDOREDUCTASE CHAIN 5"/>
    <property type="match status" value="1"/>
</dbReference>
<feature type="transmembrane region" description="Helical" evidence="17">
    <location>
        <begin position="158"/>
        <end position="178"/>
    </location>
</feature>
<keyword evidence="5 17" id="KW-0813">Transport</keyword>
<dbReference type="AlphaFoldDB" id="Q6DVG0"/>
<dbReference type="Pfam" id="PF00662">
    <property type="entry name" value="Proton_antipo_N"/>
    <property type="match status" value="1"/>
</dbReference>
<evidence type="ECO:0000256" key="12">
    <source>
        <dbReference type="ARBA" id="ARBA00023027"/>
    </source>
</evidence>
<feature type="transmembrane region" description="Helical" evidence="17">
    <location>
        <begin position="67"/>
        <end position="85"/>
    </location>
</feature>
<evidence type="ECO:0000256" key="10">
    <source>
        <dbReference type="ARBA" id="ARBA00022982"/>
    </source>
</evidence>
<evidence type="ECO:0000256" key="2">
    <source>
        <dbReference type="ARBA" id="ARBA00004448"/>
    </source>
</evidence>
<evidence type="ECO:0000256" key="16">
    <source>
        <dbReference type="ARBA" id="ARBA00049551"/>
    </source>
</evidence>
<reference evidence="21" key="1">
    <citation type="journal article" date="2005" name="Proc. R. Soc. B">
        <title>Mitochondrial genomes suggest that hexapods and crustaceans are mutually paraphyletic.</title>
        <authorList>
            <person name="Cook C.E."/>
            <person name="Yue Q."/>
            <person name="Akam M."/>
        </authorList>
    </citation>
    <scope>NUCLEOTIDE SEQUENCE</scope>
</reference>
<evidence type="ECO:0000256" key="6">
    <source>
        <dbReference type="ARBA" id="ARBA00022660"/>
    </source>
</evidence>
<evidence type="ECO:0000256" key="5">
    <source>
        <dbReference type="ARBA" id="ARBA00022448"/>
    </source>
</evidence>
<dbReference type="GO" id="GO:0003954">
    <property type="term" value="F:NADH dehydrogenase activity"/>
    <property type="evidence" value="ECO:0007669"/>
    <property type="project" value="TreeGrafter"/>
</dbReference>
<comment type="function">
    <text evidence="1">Core subunit of the mitochondrial membrane respiratory chain NADH dehydrogenase (Complex I) that is believed to belong to the minimal assembly required for catalysis. Complex I functions in the transfer of electrons from NADH to the respiratory chain. The immediate electron acceptor for the enzyme is believed to be ubiquinone.</text>
</comment>
<keyword evidence="9" id="KW-1278">Translocase</keyword>
<keyword evidence="11 17" id="KW-1133">Transmembrane helix</keyword>
<dbReference type="GO" id="GO:0005743">
    <property type="term" value="C:mitochondrial inner membrane"/>
    <property type="evidence" value="ECO:0007669"/>
    <property type="project" value="UniProtKB-SubCell"/>
</dbReference>
<dbReference type="InterPro" id="IPR001750">
    <property type="entry name" value="ND/Mrp_TM"/>
</dbReference>
<dbReference type="PANTHER" id="PTHR42829">
    <property type="entry name" value="NADH-UBIQUINONE OXIDOREDUCTASE CHAIN 5"/>
    <property type="match status" value="1"/>
</dbReference>
<dbReference type="GO" id="GO:0008137">
    <property type="term" value="F:NADH dehydrogenase (ubiquinone) activity"/>
    <property type="evidence" value="ECO:0007669"/>
    <property type="project" value="UniProtKB-EC"/>
</dbReference>
<dbReference type="GO" id="GO:0042773">
    <property type="term" value="P:ATP synthesis coupled electron transport"/>
    <property type="evidence" value="ECO:0007669"/>
    <property type="project" value="InterPro"/>
</dbReference>
<feature type="transmembrane region" description="Helical" evidence="17">
    <location>
        <begin position="426"/>
        <end position="446"/>
    </location>
</feature>
<proteinExistence type="inferred from homology"/>
<geneLocation type="mitochondrion" evidence="21"/>
<evidence type="ECO:0000313" key="21">
    <source>
        <dbReference type="EMBL" id="AAT69339.1"/>
    </source>
</evidence>
<protein>
    <recommendedName>
        <fullName evidence="4 17">NADH-ubiquinone oxidoreductase chain 5</fullName>
        <ecNumber evidence="3 17">7.1.1.2</ecNumber>
    </recommendedName>
</protein>